<evidence type="ECO:0000256" key="1">
    <source>
        <dbReference type="SAM" id="MobiDB-lite"/>
    </source>
</evidence>
<feature type="compositionally biased region" description="Low complexity" evidence="1">
    <location>
        <begin position="1"/>
        <end position="16"/>
    </location>
</feature>
<dbReference type="AlphaFoldDB" id="A0A9Q3GNY0"/>
<protein>
    <submittedName>
        <fullName evidence="2">Uncharacterized protein</fullName>
    </submittedName>
</protein>
<dbReference type="Proteomes" id="UP000765509">
    <property type="component" value="Unassembled WGS sequence"/>
</dbReference>
<gene>
    <name evidence="2" type="ORF">O181_014323</name>
</gene>
<keyword evidence="3" id="KW-1185">Reference proteome</keyword>
<feature type="compositionally biased region" description="Basic and acidic residues" evidence="1">
    <location>
        <begin position="185"/>
        <end position="204"/>
    </location>
</feature>
<sequence>MTPTRSGSSYYIQSIGSGPGKSSHKSRRQEFQPRGGAQMEDARTSTSFQRLERSFENILESPEADITGIFVIRSEQLSTGISSNIPVSVQELVYSGKTAGVGTFSKPLDREIELLYSSEEVHGPRKERGPSKWLETHVLQMKSPEDKILVEKPRHFVRGPEQGQQPYGISSSPHKKKSASTSAKQGKESPKEQLEVKKGKDKMEQASFSELQNSKERKESHGKCVQFFKNFYGI</sequence>
<dbReference type="EMBL" id="AVOT02003799">
    <property type="protein sequence ID" value="MBW0474608.1"/>
    <property type="molecule type" value="Genomic_DNA"/>
</dbReference>
<organism evidence="2 3">
    <name type="scientific">Austropuccinia psidii MF-1</name>
    <dbReference type="NCBI Taxonomy" id="1389203"/>
    <lineage>
        <taxon>Eukaryota</taxon>
        <taxon>Fungi</taxon>
        <taxon>Dikarya</taxon>
        <taxon>Basidiomycota</taxon>
        <taxon>Pucciniomycotina</taxon>
        <taxon>Pucciniomycetes</taxon>
        <taxon>Pucciniales</taxon>
        <taxon>Sphaerophragmiaceae</taxon>
        <taxon>Austropuccinia</taxon>
    </lineage>
</organism>
<proteinExistence type="predicted"/>
<feature type="region of interest" description="Disordered" evidence="1">
    <location>
        <begin position="152"/>
        <end position="221"/>
    </location>
</feature>
<comment type="caution">
    <text evidence="2">The sequence shown here is derived from an EMBL/GenBank/DDBJ whole genome shotgun (WGS) entry which is preliminary data.</text>
</comment>
<feature type="region of interest" description="Disordered" evidence="1">
    <location>
        <begin position="1"/>
        <end position="47"/>
    </location>
</feature>
<evidence type="ECO:0000313" key="3">
    <source>
        <dbReference type="Proteomes" id="UP000765509"/>
    </source>
</evidence>
<feature type="compositionally biased region" description="Polar residues" evidence="1">
    <location>
        <begin position="162"/>
        <end position="172"/>
    </location>
</feature>
<reference evidence="2" key="1">
    <citation type="submission" date="2021-03" db="EMBL/GenBank/DDBJ databases">
        <title>Draft genome sequence of rust myrtle Austropuccinia psidii MF-1, a brazilian biotype.</title>
        <authorList>
            <person name="Quecine M.C."/>
            <person name="Pachon D.M.R."/>
            <person name="Bonatelli M.L."/>
            <person name="Correr F.H."/>
            <person name="Franceschini L.M."/>
            <person name="Leite T.F."/>
            <person name="Margarido G.R.A."/>
            <person name="Almeida C.A."/>
            <person name="Ferrarezi J.A."/>
            <person name="Labate C.A."/>
        </authorList>
    </citation>
    <scope>NUCLEOTIDE SEQUENCE</scope>
    <source>
        <strain evidence="2">MF-1</strain>
    </source>
</reference>
<evidence type="ECO:0000313" key="2">
    <source>
        <dbReference type="EMBL" id="MBW0474608.1"/>
    </source>
</evidence>
<name>A0A9Q3GNY0_9BASI</name>
<accession>A0A9Q3GNY0</accession>